<dbReference type="Proteomes" id="UP000332933">
    <property type="component" value="Unassembled WGS sequence"/>
</dbReference>
<dbReference type="SUPFAM" id="SSF52833">
    <property type="entry name" value="Thioredoxin-like"/>
    <property type="match status" value="1"/>
</dbReference>
<reference evidence="4" key="2">
    <citation type="submission" date="2019-06" db="EMBL/GenBank/DDBJ databases">
        <title>Genomics analysis of Aphanomyces spp. identifies a new class of oomycete effector associated with host adaptation.</title>
        <authorList>
            <person name="Gaulin E."/>
        </authorList>
    </citation>
    <scope>NUCLEOTIDE SEQUENCE</scope>
    <source>
        <strain evidence="4">CBS 578.67</strain>
    </source>
</reference>
<dbReference type="EMBL" id="CAADRA010007088">
    <property type="protein sequence ID" value="VFT99140.1"/>
    <property type="molecule type" value="Genomic_DNA"/>
</dbReference>
<dbReference type="PANTHER" id="PTHR42673">
    <property type="entry name" value="MALEYLACETOACETATE ISOMERASE"/>
    <property type="match status" value="1"/>
</dbReference>
<evidence type="ECO:0000256" key="1">
    <source>
        <dbReference type="ARBA" id="ARBA00010007"/>
    </source>
</evidence>
<feature type="domain" description="GST N-terminal" evidence="2">
    <location>
        <begin position="3"/>
        <end position="84"/>
    </location>
</feature>
<dbReference type="GO" id="GO:0016034">
    <property type="term" value="F:maleylacetoacetate isomerase activity"/>
    <property type="evidence" value="ECO:0007669"/>
    <property type="project" value="TreeGrafter"/>
</dbReference>
<dbReference type="InterPro" id="IPR036249">
    <property type="entry name" value="Thioredoxin-like_sf"/>
</dbReference>
<dbReference type="GO" id="GO:0006559">
    <property type="term" value="P:L-phenylalanine catabolic process"/>
    <property type="evidence" value="ECO:0007669"/>
    <property type="project" value="TreeGrafter"/>
</dbReference>
<feature type="domain" description="GST C-terminal" evidence="3">
    <location>
        <begin position="89"/>
        <end position="216"/>
    </location>
</feature>
<dbReference type="Gene3D" id="3.40.30.10">
    <property type="entry name" value="Glutaredoxin"/>
    <property type="match status" value="1"/>
</dbReference>
<evidence type="ECO:0000313" key="5">
    <source>
        <dbReference type="EMBL" id="VFT99140.1"/>
    </source>
</evidence>
<dbReference type="EMBL" id="VJMH01007062">
    <property type="protein sequence ID" value="KAF0685644.1"/>
    <property type="molecule type" value="Genomic_DNA"/>
</dbReference>
<dbReference type="PANTHER" id="PTHR42673:SF4">
    <property type="entry name" value="MALEYLACETOACETATE ISOMERASE"/>
    <property type="match status" value="1"/>
</dbReference>
<dbReference type="PROSITE" id="PS50405">
    <property type="entry name" value="GST_CTER"/>
    <property type="match status" value="1"/>
</dbReference>
<comment type="similarity">
    <text evidence="1">Belongs to the GST superfamily. Zeta family.</text>
</comment>
<sequence>MTQRPVMYSMGKSSCCWRVRAVLAHKGIEYDNVIVNTFTNENKNEAYRRINPNQKIPSLAIDGHVLTQSIAMIEYLEETHPTPPLLPADAVGRAHVRAIVDLIGADIQPIQSLSVLREISKDAAADEQPARMQAWATKWIARGFEALEAHLQTTAGTYCFGETLTLADVYLLPQVNNARIFKMDLAAFPTILRIAATLDEESMFKSTHPSTLNDNP</sequence>
<proteinExistence type="inferred from homology"/>
<dbReference type="InterPro" id="IPR005955">
    <property type="entry name" value="GST_Zeta"/>
</dbReference>
<dbReference type="InterPro" id="IPR010987">
    <property type="entry name" value="Glutathione-S-Trfase_C-like"/>
</dbReference>
<dbReference type="SFLD" id="SFLDS00019">
    <property type="entry name" value="Glutathione_Transferase_(cytos"/>
    <property type="match status" value="1"/>
</dbReference>
<dbReference type="Gene3D" id="1.20.1050.10">
    <property type="match status" value="1"/>
</dbReference>
<dbReference type="GO" id="GO:0006749">
    <property type="term" value="P:glutathione metabolic process"/>
    <property type="evidence" value="ECO:0007669"/>
    <property type="project" value="TreeGrafter"/>
</dbReference>
<dbReference type="GO" id="GO:0004364">
    <property type="term" value="F:glutathione transferase activity"/>
    <property type="evidence" value="ECO:0007669"/>
    <property type="project" value="TreeGrafter"/>
</dbReference>
<dbReference type="InterPro" id="IPR036282">
    <property type="entry name" value="Glutathione-S-Trfase_C_sf"/>
</dbReference>
<protein>
    <submittedName>
        <fullName evidence="5">Aste57867_22480 protein</fullName>
    </submittedName>
</protein>
<dbReference type="Pfam" id="PF13410">
    <property type="entry name" value="GST_C_2"/>
    <property type="match status" value="1"/>
</dbReference>
<reference evidence="5 6" key="1">
    <citation type="submission" date="2019-03" db="EMBL/GenBank/DDBJ databases">
        <authorList>
            <person name="Gaulin E."/>
            <person name="Dumas B."/>
        </authorList>
    </citation>
    <scope>NUCLEOTIDE SEQUENCE [LARGE SCALE GENOMIC DNA]</scope>
    <source>
        <strain evidence="5">CBS 568.67</strain>
    </source>
</reference>
<dbReference type="NCBIfam" id="TIGR01262">
    <property type="entry name" value="maiA"/>
    <property type="match status" value="1"/>
</dbReference>
<dbReference type="GO" id="GO:0005737">
    <property type="term" value="C:cytoplasm"/>
    <property type="evidence" value="ECO:0007669"/>
    <property type="project" value="InterPro"/>
</dbReference>
<accession>A0A485LK83</accession>
<keyword evidence="6" id="KW-1185">Reference proteome</keyword>
<dbReference type="Pfam" id="PF13409">
    <property type="entry name" value="GST_N_2"/>
    <property type="match status" value="1"/>
</dbReference>
<dbReference type="FunFam" id="1.20.1050.10:FF:000010">
    <property type="entry name" value="Maleylacetoacetate isomerase isoform 1"/>
    <property type="match status" value="1"/>
</dbReference>
<dbReference type="CDD" id="cd03191">
    <property type="entry name" value="GST_C_Zeta"/>
    <property type="match status" value="1"/>
</dbReference>
<evidence type="ECO:0000313" key="4">
    <source>
        <dbReference type="EMBL" id="KAF0685644.1"/>
    </source>
</evidence>
<dbReference type="OrthoDB" id="202840at2759"/>
<evidence type="ECO:0000313" key="6">
    <source>
        <dbReference type="Proteomes" id="UP000332933"/>
    </source>
</evidence>
<dbReference type="PROSITE" id="PS50404">
    <property type="entry name" value="GST_NTER"/>
    <property type="match status" value="1"/>
</dbReference>
<dbReference type="InterPro" id="IPR034330">
    <property type="entry name" value="GST_Zeta_C"/>
</dbReference>
<dbReference type="SUPFAM" id="SSF47616">
    <property type="entry name" value="GST C-terminal domain-like"/>
    <property type="match status" value="1"/>
</dbReference>
<name>A0A485LK83_9STRA</name>
<evidence type="ECO:0000259" key="3">
    <source>
        <dbReference type="PROSITE" id="PS50405"/>
    </source>
</evidence>
<evidence type="ECO:0000259" key="2">
    <source>
        <dbReference type="PROSITE" id="PS50404"/>
    </source>
</evidence>
<dbReference type="AlphaFoldDB" id="A0A485LK83"/>
<dbReference type="InterPro" id="IPR004045">
    <property type="entry name" value="Glutathione_S-Trfase_N"/>
</dbReference>
<gene>
    <name evidence="5" type="primary">Aste57867_22480</name>
    <name evidence="4" type="ORF">As57867_022410</name>
    <name evidence="5" type="ORF">ASTE57867_22480</name>
</gene>
<organism evidence="5 6">
    <name type="scientific">Aphanomyces stellatus</name>
    <dbReference type="NCBI Taxonomy" id="120398"/>
    <lineage>
        <taxon>Eukaryota</taxon>
        <taxon>Sar</taxon>
        <taxon>Stramenopiles</taxon>
        <taxon>Oomycota</taxon>
        <taxon>Saprolegniomycetes</taxon>
        <taxon>Saprolegniales</taxon>
        <taxon>Verrucalvaceae</taxon>
        <taxon>Aphanomyces</taxon>
    </lineage>
</organism>
<dbReference type="InterPro" id="IPR040079">
    <property type="entry name" value="Glutathione_S-Trfase"/>
</dbReference>
<dbReference type="SFLD" id="SFLDG00358">
    <property type="entry name" value="Main_(cytGST)"/>
    <property type="match status" value="1"/>
</dbReference>